<dbReference type="SMART" id="SM00849">
    <property type="entry name" value="Lactamase_B"/>
    <property type="match status" value="1"/>
</dbReference>
<name>J9G295_9ZZZZ</name>
<accession>J9G295</accession>
<dbReference type="EMBL" id="AMCI01005539">
    <property type="protein sequence ID" value="EJW95932.1"/>
    <property type="molecule type" value="Genomic_DNA"/>
</dbReference>
<dbReference type="PANTHER" id="PTHR42663">
    <property type="entry name" value="HYDROLASE C777.06C-RELATED-RELATED"/>
    <property type="match status" value="1"/>
</dbReference>
<evidence type="ECO:0000313" key="2">
    <source>
        <dbReference type="EMBL" id="EJW95932.1"/>
    </source>
</evidence>
<evidence type="ECO:0000259" key="1">
    <source>
        <dbReference type="SMART" id="SM00849"/>
    </source>
</evidence>
<sequence length="254" mass="28437">MPKLYFLGTGTSTGVPQMGCSCPVCTSSDPRDRRLRTSAMLETDEGRRILIDCGPDFRQQMLSIPFRPMEAVLLTHEHYDHVGGLDDLRPFSVFGAAEIYADPYCARHLRERIPYCFVEKKYPGVPSLVLHDLTLGQPFEVAGCEVLPFEVMHGKLPIVGYRIGELAYITDMSVMNESSKALLKGLKVLVVNALRFEPHATHQSLKEALTLIEELQPERSFLTHFSHGIGLHAETSLRLPPTVELAYDGRVVAW</sequence>
<dbReference type="Pfam" id="PF12706">
    <property type="entry name" value="Lactamase_B_2"/>
    <property type="match status" value="1"/>
</dbReference>
<comment type="caution">
    <text evidence="2">The sequence shown here is derived from an EMBL/GenBank/DDBJ whole genome shotgun (WGS) entry which is preliminary data.</text>
</comment>
<proteinExistence type="predicted"/>
<protein>
    <submittedName>
        <fullName evidence="2">PhnP protein</fullName>
    </submittedName>
</protein>
<gene>
    <name evidence="2" type="ORF">EVA_15957</name>
</gene>
<dbReference type="InterPro" id="IPR001279">
    <property type="entry name" value="Metallo-B-lactamas"/>
</dbReference>
<dbReference type="SUPFAM" id="SSF56281">
    <property type="entry name" value="Metallo-hydrolase/oxidoreductase"/>
    <property type="match status" value="1"/>
</dbReference>
<dbReference type="PANTHER" id="PTHR42663:SF6">
    <property type="entry name" value="HYDROLASE C777.06C-RELATED"/>
    <property type="match status" value="1"/>
</dbReference>
<feature type="domain" description="Metallo-beta-lactamase" evidence="1">
    <location>
        <begin position="35"/>
        <end position="224"/>
    </location>
</feature>
<dbReference type="InterPro" id="IPR036866">
    <property type="entry name" value="RibonucZ/Hydroxyglut_hydro"/>
</dbReference>
<dbReference type="CDD" id="cd16279">
    <property type="entry name" value="metallo-hydrolase-like_MBL-fold"/>
    <property type="match status" value="1"/>
</dbReference>
<organism evidence="2">
    <name type="scientific">gut metagenome</name>
    <dbReference type="NCBI Taxonomy" id="749906"/>
    <lineage>
        <taxon>unclassified sequences</taxon>
        <taxon>metagenomes</taxon>
        <taxon>organismal metagenomes</taxon>
    </lineage>
</organism>
<dbReference type="PROSITE" id="PS51257">
    <property type="entry name" value="PROKAR_LIPOPROTEIN"/>
    <property type="match status" value="1"/>
</dbReference>
<reference evidence="2" key="1">
    <citation type="journal article" date="2012" name="PLoS ONE">
        <title>Gene sets for utilization of primary and secondary nutrition supplies in the distal gut of endangered iberian lynx.</title>
        <authorList>
            <person name="Alcaide M."/>
            <person name="Messina E."/>
            <person name="Richter M."/>
            <person name="Bargiela R."/>
            <person name="Peplies J."/>
            <person name="Huws S.A."/>
            <person name="Newbold C.J."/>
            <person name="Golyshin P.N."/>
            <person name="Simon M.A."/>
            <person name="Lopez G."/>
            <person name="Yakimov M.M."/>
            <person name="Ferrer M."/>
        </authorList>
    </citation>
    <scope>NUCLEOTIDE SEQUENCE</scope>
</reference>
<dbReference type="Gene3D" id="3.60.15.10">
    <property type="entry name" value="Ribonuclease Z/Hydroxyacylglutathione hydrolase-like"/>
    <property type="match status" value="1"/>
</dbReference>
<dbReference type="AlphaFoldDB" id="J9G295"/>